<dbReference type="SUPFAM" id="SSF103473">
    <property type="entry name" value="MFS general substrate transporter"/>
    <property type="match status" value="2"/>
</dbReference>
<dbReference type="InterPro" id="IPR018456">
    <property type="entry name" value="PTR2_symporter_CS"/>
</dbReference>
<feature type="transmembrane region" description="Helical" evidence="8">
    <location>
        <begin position="667"/>
        <end position="689"/>
    </location>
</feature>
<comment type="similarity">
    <text evidence="2">Belongs to the major facilitator superfamily. Proton-dependent oligopeptide transporter (POT/PTR) (TC 2.A.17) family.</text>
</comment>
<dbReference type="PANTHER" id="PTHR11654">
    <property type="entry name" value="OLIGOPEPTIDE TRANSPORTER-RELATED"/>
    <property type="match status" value="1"/>
</dbReference>
<sequence>MESNGLQKDVEGKNSSQQHKTVEDTNNIFISKQGGWTTFPFILGSMFALTMATGGWVGNLIVYLITKYNVKSIDATQVNNIVLGCLSLFPIVGAIISDSFYGSFHVIAFFSFVSLLGGALMTLTASLPSLRPPQCTNICDSPSNLQYGVLYTTLGLACIGIGGTRFTIATMGADQFQNSNDTGIYFNWYFCFFYIASAISSTALIYVQDNVSWTLGFGICVASNAVGLILFLSGKNLYRHVKPEGSPFTSITRVIVAAVRKRKVSSRNQEYNYDNKYSTTTPSDSFRFLNRGALRIESDGPKSRSWSLSTVQEVEDLKTLLRIMPLWSSSIMLSTLVGMISNFTILQALTMDRHLGGSDFKIPAASFLFFSTLATSIALLILDRLIFPTWQNLIGRSLTPLQRIGVGHVINVLALVSSALIEVQRLQAARAHHLMGSSMGGNGITIVPFSALWLVAPLAILGISEAFLFPGQISLYYQEFPTSLRSTSTAMISLLVAAGFYLSTAMTSLIRKNSSWLMDDLDDGRLDIVFWMLAVIGMVNFGYFLICAKMFQHKVDVDEQSLDDVSRQRDSMERNWSQKDVEGENNNFTKHIKRGGWKTFPFILGSTFGQTLASGGWGGNLIVYLITKYNVKSIDATQVNNVVQGCFNFFPIIAAIISDSFYGPFPLIAAFSFVSLLGVTLTTFTSAFHSLRPPPCLNPLQCDHSPSKLQYGVLYMALGLACIGFGGTRFTTTTMGADQFENPKDQENYFNWTFCFFYVGYMISSTAIIYVQDNVSWTVGFGICVACNAVAVILFLFGNRIYRHIKPKGSPFTSMARVIVAAIKKRRVHSQNQQYNYNMDDTSSTTAPSDSFWYYT</sequence>
<evidence type="ECO:0000256" key="7">
    <source>
        <dbReference type="SAM" id="MobiDB-lite"/>
    </source>
</evidence>
<feature type="transmembrane region" description="Helical" evidence="8">
    <location>
        <begin position="102"/>
        <end position="123"/>
    </location>
</feature>
<evidence type="ECO:0000313" key="10">
    <source>
        <dbReference type="Proteomes" id="UP001172457"/>
    </source>
</evidence>
<feature type="transmembrane region" description="Helical" evidence="8">
    <location>
        <begin position="443"/>
        <end position="469"/>
    </location>
</feature>
<feature type="transmembrane region" description="Helical" evidence="8">
    <location>
        <begin position="777"/>
        <end position="798"/>
    </location>
</feature>
<keyword evidence="3 8" id="KW-0812">Transmembrane</keyword>
<feature type="transmembrane region" description="Helical" evidence="8">
    <location>
        <begin position="490"/>
        <end position="508"/>
    </location>
</feature>
<feature type="transmembrane region" description="Helical" evidence="8">
    <location>
        <begin position="186"/>
        <end position="207"/>
    </location>
</feature>
<dbReference type="Gene3D" id="1.20.1250.20">
    <property type="entry name" value="MFS general substrate transporter like domains"/>
    <property type="match status" value="2"/>
</dbReference>
<feature type="transmembrane region" description="Helical" evidence="8">
    <location>
        <begin position="326"/>
        <end position="350"/>
    </location>
</feature>
<organism evidence="9 10">
    <name type="scientific">Centaurea solstitialis</name>
    <name type="common">yellow star-thistle</name>
    <dbReference type="NCBI Taxonomy" id="347529"/>
    <lineage>
        <taxon>Eukaryota</taxon>
        <taxon>Viridiplantae</taxon>
        <taxon>Streptophyta</taxon>
        <taxon>Embryophyta</taxon>
        <taxon>Tracheophyta</taxon>
        <taxon>Spermatophyta</taxon>
        <taxon>Magnoliopsida</taxon>
        <taxon>eudicotyledons</taxon>
        <taxon>Gunneridae</taxon>
        <taxon>Pentapetalae</taxon>
        <taxon>asterids</taxon>
        <taxon>campanulids</taxon>
        <taxon>Asterales</taxon>
        <taxon>Asteraceae</taxon>
        <taxon>Carduoideae</taxon>
        <taxon>Cardueae</taxon>
        <taxon>Centaureinae</taxon>
        <taxon>Centaurea</taxon>
    </lineage>
</organism>
<dbReference type="AlphaFoldDB" id="A0AA38SQ51"/>
<feature type="transmembrane region" description="Helical" evidence="8">
    <location>
        <begin position="213"/>
        <end position="232"/>
    </location>
</feature>
<dbReference type="InterPro" id="IPR036259">
    <property type="entry name" value="MFS_trans_sf"/>
</dbReference>
<feature type="region of interest" description="Disordered" evidence="7">
    <location>
        <begin position="1"/>
        <end position="20"/>
    </location>
</feature>
<dbReference type="Pfam" id="PF00854">
    <property type="entry name" value="PTR2"/>
    <property type="match status" value="2"/>
</dbReference>
<keyword evidence="4 8" id="KW-1133">Transmembrane helix</keyword>
<protein>
    <submittedName>
        <fullName evidence="9">Uncharacterized protein</fullName>
    </submittedName>
</protein>
<feature type="transmembrane region" description="Helical" evidence="8">
    <location>
        <begin position="709"/>
        <end position="728"/>
    </location>
</feature>
<evidence type="ECO:0000256" key="3">
    <source>
        <dbReference type="ARBA" id="ARBA00022692"/>
    </source>
</evidence>
<feature type="transmembrane region" description="Helical" evidence="8">
    <location>
        <begin position="528"/>
        <end position="546"/>
    </location>
</feature>
<keyword evidence="10" id="KW-1185">Reference proteome</keyword>
<evidence type="ECO:0000256" key="8">
    <source>
        <dbReference type="SAM" id="Phobius"/>
    </source>
</evidence>
<evidence type="ECO:0000256" key="1">
    <source>
        <dbReference type="ARBA" id="ARBA00004141"/>
    </source>
</evidence>
<evidence type="ECO:0000256" key="4">
    <source>
        <dbReference type="ARBA" id="ARBA00022989"/>
    </source>
</evidence>
<feature type="transmembrane region" description="Helical" evidence="8">
    <location>
        <begin position="78"/>
        <end position="96"/>
    </location>
</feature>
<dbReference type="InterPro" id="IPR000109">
    <property type="entry name" value="POT_fam"/>
</dbReference>
<accession>A0AA38SQ51</accession>
<dbReference type="Proteomes" id="UP001172457">
    <property type="component" value="Chromosome 7"/>
</dbReference>
<feature type="transmembrane region" description="Helical" evidence="8">
    <location>
        <begin position="749"/>
        <end position="771"/>
    </location>
</feature>
<evidence type="ECO:0000313" key="9">
    <source>
        <dbReference type="EMBL" id="KAJ9539941.1"/>
    </source>
</evidence>
<gene>
    <name evidence="9" type="ORF">OSB04_026447</name>
</gene>
<dbReference type="PROSITE" id="PS01022">
    <property type="entry name" value="PTR2_1"/>
    <property type="match status" value="1"/>
</dbReference>
<reference evidence="9" key="1">
    <citation type="submission" date="2023-03" db="EMBL/GenBank/DDBJ databases">
        <title>Chromosome-scale reference genome and RAD-based genetic map of yellow starthistle (Centaurea solstitialis) reveal putative structural variation and QTLs associated with invader traits.</title>
        <authorList>
            <person name="Reatini B."/>
            <person name="Cang F.A."/>
            <person name="Jiang Q."/>
            <person name="Mckibben M.T.W."/>
            <person name="Barker M.S."/>
            <person name="Rieseberg L.H."/>
            <person name="Dlugosch K.M."/>
        </authorList>
    </citation>
    <scope>NUCLEOTIDE SEQUENCE</scope>
    <source>
        <strain evidence="9">CAN-66</strain>
        <tissue evidence="9">Leaf</tissue>
    </source>
</reference>
<keyword evidence="5 8" id="KW-0472">Membrane</keyword>
<dbReference type="GO" id="GO:0006857">
    <property type="term" value="P:oligopeptide transport"/>
    <property type="evidence" value="ECO:0007669"/>
    <property type="project" value="InterPro"/>
</dbReference>
<proteinExistence type="inferred from homology"/>
<comment type="subcellular location">
    <subcellularLocation>
        <location evidence="1">Membrane</location>
        <topology evidence="1">Multi-pass membrane protein</topology>
    </subcellularLocation>
</comment>
<feature type="transmembrane region" description="Helical" evidence="8">
    <location>
        <begin position="41"/>
        <end position="66"/>
    </location>
</feature>
<comment type="caution">
    <text evidence="9">The sequence shown here is derived from an EMBL/GenBank/DDBJ whole genome shotgun (WGS) entry which is preliminary data.</text>
</comment>
<evidence type="ECO:0000256" key="2">
    <source>
        <dbReference type="ARBA" id="ARBA00005982"/>
    </source>
</evidence>
<name>A0AA38SQ51_9ASTR</name>
<evidence type="ECO:0000256" key="5">
    <source>
        <dbReference type="ARBA" id="ARBA00023136"/>
    </source>
</evidence>
<feature type="transmembrane region" description="Helical" evidence="8">
    <location>
        <begin position="403"/>
        <end position="423"/>
    </location>
</feature>
<dbReference type="GO" id="GO:0022857">
    <property type="term" value="F:transmembrane transporter activity"/>
    <property type="evidence" value="ECO:0007669"/>
    <property type="project" value="InterPro"/>
</dbReference>
<dbReference type="FunFam" id="1.20.1250.20:FF:000130">
    <property type="entry name" value="Protein NRT1/ PTR FAMILY 3.1"/>
    <property type="match status" value="1"/>
</dbReference>
<evidence type="ECO:0000256" key="6">
    <source>
        <dbReference type="ARBA" id="ARBA00044504"/>
    </source>
</evidence>
<dbReference type="GO" id="GO:0016020">
    <property type="term" value="C:membrane"/>
    <property type="evidence" value="ECO:0007669"/>
    <property type="project" value="UniProtKB-SubCell"/>
</dbReference>
<feature type="transmembrane region" description="Helical" evidence="8">
    <location>
        <begin position="362"/>
        <end position="382"/>
    </location>
</feature>
<comment type="similarity">
    <text evidence="6">Belongs to the major facilitator superfamily. Phosphate:H(+) symporter (TC 2.A.1.9) family.</text>
</comment>
<dbReference type="CDD" id="cd17416">
    <property type="entry name" value="MFS_NPF1_2"/>
    <property type="match status" value="1"/>
</dbReference>
<dbReference type="EMBL" id="JARYMX010000007">
    <property type="protein sequence ID" value="KAJ9539941.1"/>
    <property type="molecule type" value="Genomic_DNA"/>
</dbReference>